<dbReference type="PANTHER" id="PTHR45686">
    <property type="entry name" value="ADP-RIBOSYLATION FACTOR GTPASE ACTIVATING PROTEIN 3, ISOFORM H-RELATED"/>
    <property type="match status" value="1"/>
</dbReference>
<proteinExistence type="predicted"/>
<comment type="caution">
    <text evidence="3">The sequence shown here is derived from an EMBL/GenBank/DDBJ whole genome shotgun (WGS) entry which is preliminary data.</text>
</comment>
<keyword evidence="1" id="KW-0479">Metal-binding</keyword>
<evidence type="ECO:0000313" key="4">
    <source>
        <dbReference type="Proteomes" id="UP000245207"/>
    </source>
</evidence>
<accession>A0A2U1KNI9</accession>
<evidence type="ECO:0000256" key="2">
    <source>
        <dbReference type="ARBA" id="ARBA00022833"/>
    </source>
</evidence>
<evidence type="ECO:0000256" key="1">
    <source>
        <dbReference type="ARBA" id="ARBA00022723"/>
    </source>
</evidence>
<dbReference type="EMBL" id="PKPP01015748">
    <property type="protein sequence ID" value="PWA38330.1"/>
    <property type="molecule type" value="Genomic_DNA"/>
</dbReference>
<dbReference type="GO" id="GO:0048205">
    <property type="term" value="P:COPI coating of Golgi vesicle"/>
    <property type="evidence" value="ECO:0007669"/>
    <property type="project" value="TreeGrafter"/>
</dbReference>
<sequence>MAYGGNNRAQVFFKQHVWTDGDKIEVKQTSRVPELYTQLLSKEASKSVQFLQPNGAQQDGLHFAFLPIIYELSTCWVSKKFQITSTVFCTTSPTSSGVDMGGLARLFNGYMHVLQSFVYLNLQIKKVKKMDQGAGFHSLLPCSLKLT</sequence>
<dbReference type="GO" id="GO:0046872">
    <property type="term" value="F:metal ion binding"/>
    <property type="evidence" value="ECO:0007669"/>
    <property type="project" value="UniProtKB-KW"/>
</dbReference>
<keyword evidence="2" id="KW-0862">Zinc</keyword>
<organism evidence="3 4">
    <name type="scientific">Artemisia annua</name>
    <name type="common">Sweet wormwood</name>
    <dbReference type="NCBI Taxonomy" id="35608"/>
    <lineage>
        <taxon>Eukaryota</taxon>
        <taxon>Viridiplantae</taxon>
        <taxon>Streptophyta</taxon>
        <taxon>Embryophyta</taxon>
        <taxon>Tracheophyta</taxon>
        <taxon>Spermatophyta</taxon>
        <taxon>Magnoliopsida</taxon>
        <taxon>eudicotyledons</taxon>
        <taxon>Gunneridae</taxon>
        <taxon>Pentapetalae</taxon>
        <taxon>asterids</taxon>
        <taxon>campanulids</taxon>
        <taxon>Asterales</taxon>
        <taxon>Asteraceae</taxon>
        <taxon>Asteroideae</taxon>
        <taxon>Anthemideae</taxon>
        <taxon>Artemisiinae</taxon>
        <taxon>Artemisia</taxon>
    </lineage>
</organism>
<protein>
    <submittedName>
        <fullName evidence="3">Putative ADP-ribosylation factor GTPase-activating protein AGD9</fullName>
    </submittedName>
</protein>
<dbReference type="PANTHER" id="PTHR45686:SF4">
    <property type="entry name" value="ADP-RIBOSYLATION FACTOR GTPASE ACTIVATING PROTEIN 3, ISOFORM H"/>
    <property type="match status" value="1"/>
</dbReference>
<keyword evidence="4" id="KW-1185">Reference proteome</keyword>
<dbReference type="GO" id="GO:0000139">
    <property type="term" value="C:Golgi membrane"/>
    <property type="evidence" value="ECO:0007669"/>
    <property type="project" value="GOC"/>
</dbReference>
<dbReference type="Proteomes" id="UP000245207">
    <property type="component" value="Unassembled WGS sequence"/>
</dbReference>
<dbReference type="OrthoDB" id="983479at2759"/>
<reference evidence="3 4" key="1">
    <citation type="journal article" date="2018" name="Mol. Plant">
        <title>The genome of Artemisia annua provides insight into the evolution of Asteraceae family and artemisinin biosynthesis.</title>
        <authorList>
            <person name="Shen Q."/>
            <person name="Zhang L."/>
            <person name="Liao Z."/>
            <person name="Wang S."/>
            <person name="Yan T."/>
            <person name="Shi P."/>
            <person name="Liu M."/>
            <person name="Fu X."/>
            <person name="Pan Q."/>
            <person name="Wang Y."/>
            <person name="Lv Z."/>
            <person name="Lu X."/>
            <person name="Zhang F."/>
            <person name="Jiang W."/>
            <person name="Ma Y."/>
            <person name="Chen M."/>
            <person name="Hao X."/>
            <person name="Li L."/>
            <person name="Tang Y."/>
            <person name="Lv G."/>
            <person name="Zhou Y."/>
            <person name="Sun X."/>
            <person name="Brodelius P.E."/>
            <person name="Rose J.K.C."/>
            <person name="Tang K."/>
        </authorList>
    </citation>
    <scope>NUCLEOTIDE SEQUENCE [LARGE SCALE GENOMIC DNA]</scope>
    <source>
        <strain evidence="4">cv. Huhao1</strain>
        <tissue evidence="3">Leaf</tissue>
    </source>
</reference>
<dbReference type="STRING" id="35608.A0A2U1KNI9"/>
<gene>
    <name evidence="3" type="ORF">CTI12_AA539350</name>
</gene>
<dbReference type="AlphaFoldDB" id="A0A2U1KNI9"/>
<evidence type="ECO:0000313" key="3">
    <source>
        <dbReference type="EMBL" id="PWA38330.1"/>
    </source>
</evidence>
<name>A0A2U1KNI9_ARTAN</name>